<reference evidence="13" key="6">
    <citation type="submission" date="2020-05" db="UniProtKB">
        <authorList>
            <consortium name="EnsemblMetazoa"/>
        </authorList>
    </citation>
    <scope>IDENTIFICATION</scope>
    <source>
        <strain evidence="13">PEST</strain>
    </source>
</reference>
<organism evidence="12">
    <name type="scientific">Anopheles gambiae</name>
    <name type="common">African malaria mosquito</name>
    <dbReference type="NCBI Taxonomy" id="7165"/>
    <lineage>
        <taxon>Eukaryota</taxon>
        <taxon>Metazoa</taxon>
        <taxon>Ecdysozoa</taxon>
        <taxon>Arthropoda</taxon>
        <taxon>Hexapoda</taxon>
        <taxon>Insecta</taxon>
        <taxon>Pterygota</taxon>
        <taxon>Neoptera</taxon>
        <taxon>Endopterygota</taxon>
        <taxon>Diptera</taxon>
        <taxon>Nematocera</taxon>
        <taxon>Culicoidea</taxon>
        <taxon>Culicidae</taxon>
        <taxon>Anophelinae</taxon>
        <taxon>Anopheles</taxon>
    </lineage>
</organism>
<feature type="compositionally biased region" description="Basic residues" evidence="10">
    <location>
        <begin position="150"/>
        <end position="159"/>
    </location>
</feature>
<dbReference type="VEuPathDB" id="VectorBase:AGAP012835"/>
<keyword evidence="5" id="KW-0862">Zinc</keyword>
<feature type="domain" description="C2H2-type" evidence="11">
    <location>
        <begin position="192"/>
        <end position="220"/>
    </location>
</feature>
<sequence length="244" mass="28323">FSLLLVKVEEEHVTYVICEPCHNKLQKFTAYRYFCLSNDERFRELFSALCASERDSEAKPPSATFEHSYFRMDGDSEYPEEHVEMLEPTEQQHSDEGLNWWSATTPPSPSEAELSTEELEEFEPPEKPKKPRKPYVRRATVGKEQDSSMKKQRVYKKRPNQNKLPKKLCTVCGKFVANLNHHLLSHTNERRFACTYCPGAFSRSSLLKVHVEAVHLKKTAKTCELCDRSFTHKSSYTIHMVSNL</sequence>
<proteinExistence type="inferred from homology"/>
<feature type="non-terminal residue" evidence="12">
    <location>
        <position position="1"/>
    </location>
</feature>
<evidence type="ECO:0000313" key="14">
    <source>
        <dbReference type="Proteomes" id="UP000007062"/>
    </source>
</evidence>
<keyword evidence="14" id="KW-1185">Reference proteome</keyword>
<evidence type="ECO:0000256" key="2">
    <source>
        <dbReference type="ARBA" id="ARBA00022723"/>
    </source>
</evidence>
<dbReference type="eggNOG" id="KOG1721">
    <property type="taxonomic scope" value="Eukaryota"/>
</dbReference>
<evidence type="ECO:0000256" key="8">
    <source>
        <dbReference type="ARBA" id="ARBA00037948"/>
    </source>
</evidence>
<dbReference type="SMART" id="SM00355">
    <property type="entry name" value="ZnF_C2H2"/>
    <property type="match status" value="3"/>
</dbReference>
<feature type="compositionally biased region" description="Basic and acidic residues" evidence="10">
    <location>
        <begin position="85"/>
        <end position="96"/>
    </location>
</feature>
<keyword evidence="3" id="KW-0677">Repeat</keyword>
<keyword evidence="6" id="KW-0238">DNA-binding</keyword>
<evidence type="ECO:0000256" key="9">
    <source>
        <dbReference type="PROSITE-ProRule" id="PRU00042"/>
    </source>
</evidence>
<keyword evidence="2" id="KW-0479">Metal-binding</keyword>
<reference evidence="12 14" key="3">
    <citation type="journal article" date="2004" name="Trends Parasitol.">
        <title>The Anopheles gambiae genome: an update.</title>
        <authorList>
            <person name="Mongin E."/>
            <person name="Louis C."/>
            <person name="Holt R.A."/>
            <person name="Birney E."/>
            <person name="Collins F.H."/>
        </authorList>
    </citation>
    <scope>NUCLEOTIDE SEQUENCE [LARGE SCALE GENOMIC DNA]</scope>
    <source>
        <strain evidence="12 14">PEST</strain>
    </source>
</reference>
<dbReference type="GO" id="GO:0005634">
    <property type="term" value="C:nucleus"/>
    <property type="evidence" value="ECO:0007669"/>
    <property type="project" value="UniProtKB-SubCell"/>
</dbReference>
<feature type="non-terminal residue" evidence="12">
    <location>
        <position position="244"/>
    </location>
</feature>
<dbReference type="PANTHER" id="PTHR24388:SF54">
    <property type="entry name" value="PROTEIN ESCARGOT"/>
    <property type="match status" value="1"/>
</dbReference>
<reference evidence="12 14" key="1">
    <citation type="journal article" date="2002" name="Science">
        <title>The genome sequence of the malaria mosquito Anopheles gambiae.</title>
        <authorList>
            <person name="Holt R.A."/>
            <person name="Subramanian G.M."/>
            <person name="Halpern A."/>
            <person name="Sutton G.G."/>
            <person name="Charlab R."/>
            <person name="Nusskern D.R."/>
            <person name="Wincker P."/>
            <person name="Clark A.G."/>
            <person name="Ribeiro J.M."/>
            <person name="Wides R."/>
            <person name="Salzberg S.L."/>
            <person name="Loftus B."/>
            <person name="Yandell M."/>
            <person name="Majoros W.H."/>
            <person name="Rusch D.B."/>
            <person name="Lai Z."/>
            <person name="Kraft C.L."/>
            <person name="Abril J.F."/>
            <person name="Anthouard V."/>
            <person name="Arensburger P."/>
            <person name="Atkinson P.W."/>
            <person name="Baden H."/>
            <person name="de Berardinis V."/>
            <person name="Baldwin D."/>
            <person name="Benes V."/>
            <person name="Biedler J."/>
            <person name="Blass C."/>
            <person name="Bolanos R."/>
            <person name="Boscus D."/>
            <person name="Barnstead M."/>
            <person name="Cai S."/>
            <person name="Center A."/>
            <person name="Chaturverdi K."/>
            <person name="Christophides G.K."/>
            <person name="Chrystal M.A."/>
            <person name="Clamp M."/>
            <person name="Cravchik A."/>
            <person name="Curwen V."/>
            <person name="Dana A."/>
            <person name="Delcher A."/>
            <person name="Dew I."/>
            <person name="Evans C.A."/>
            <person name="Flanigan M."/>
            <person name="Grundschober-Freimoser A."/>
            <person name="Friedli L."/>
            <person name="Gu Z."/>
            <person name="Guan P."/>
            <person name="Guigo R."/>
            <person name="Hillenmeyer M.E."/>
            <person name="Hladun S.L."/>
            <person name="Hogan J.R."/>
            <person name="Hong Y.S."/>
            <person name="Hoover J."/>
            <person name="Jaillon O."/>
            <person name="Ke Z."/>
            <person name="Kodira C."/>
            <person name="Kokoza E."/>
            <person name="Koutsos A."/>
            <person name="Letunic I."/>
            <person name="Levitsky A."/>
            <person name="Liang Y."/>
            <person name="Lin J.J."/>
            <person name="Lobo N.F."/>
            <person name="Lopez J.R."/>
            <person name="Malek J.A."/>
            <person name="McIntosh T.C."/>
            <person name="Meister S."/>
            <person name="Miller J."/>
            <person name="Mobarry C."/>
            <person name="Mongin E."/>
            <person name="Murphy S.D."/>
            <person name="O'Brochta D.A."/>
            <person name="Pfannkoch C."/>
            <person name="Qi R."/>
            <person name="Regier M.A."/>
            <person name="Remington K."/>
            <person name="Shao H."/>
            <person name="Sharakhova M.V."/>
            <person name="Sitter C.D."/>
            <person name="Shetty J."/>
            <person name="Smith T.J."/>
            <person name="Strong R."/>
            <person name="Sun J."/>
            <person name="Thomasova D."/>
            <person name="Ton L.Q."/>
            <person name="Topalis P."/>
            <person name="Tu Z."/>
            <person name="Unger M.F."/>
            <person name="Walenz B."/>
            <person name="Wang A."/>
            <person name="Wang J."/>
            <person name="Wang M."/>
            <person name="Wang X."/>
            <person name="Woodford K.J."/>
            <person name="Wortman J.R."/>
            <person name="Wu M."/>
            <person name="Yao A."/>
            <person name="Zdobnov E.M."/>
            <person name="Zhang H."/>
            <person name="Zhao Q."/>
            <person name="Zhao S."/>
            <person name="Zhu S.C."/>
            <person name="Zhimulev I."/>
            <person name="Coluzzi M."/>
            <person name="della Torre A."/>
            <person name="Roth C.W."/>
            <person name="Louis C."/>
            <person name="Kalush F."/>
            <person name="Mural R.J."/>
            <person name="Myers E.W."/>
            <person name="Adams M.D."/>
            <person name="Smith H.O."/>
            <person name="Broder S."/>
            <person name="Gardner M.J."/>
            <person name="Fraser C.M."/>
            <person name="Birney E."/>
            <person name="Bork P."/>
            <person name="Brey P.T."/>
            <person name="Venter J.C."/>
            <person name="Weissenbach J."/>
            <person name="Kafatos F.C."/>
            <person name="Collins F.H."/>
            <person name="Hoffman S.L."/>
        </authorList>
    </citation>
    <scope>NUCLEOTIDE SEQUENCE [LARGE SCALE GENOMIC DNA]</scope>
    <source>
        <strain evidence="12 14">PEST</strain>
    </source>
</reference>
<dbReference type="AlphaFoldDB" id="Q5TYG3"/>
<dbReference type="SUPFAM" id="SSF57667">
    <property type="entry name" value="beta-beta-alpha zinc fingers"/>
    <property type="match status" value="1"/>
</dbReference>
<dbReference type="PANTHER" id="PTHR24388">
    <property type="entry name" value="ZINC FINGER PROTEIN"/>
    <property type="match status" value="1"/>
</dbReference>
<name>Q5TYG3_ANOGA</name>
<dbReference type="HOGENOM" id="CLU_055881_0_0_1"/>
<dbReference type="GO" id="GO:0008270">
    <property type="term" value="F:zinc ion binding"/>
    <property type="evidence" value="ECO:0007669"/>
    <property type="project" value="UniProtKB-KW"/>
</dbReference>
<evidence type="ECO:0000313" key="13">
    <source>
        <dbReference type="EnsemblMetazoa" id="AGAP012835-PA"/>
    </source>
</evidence>
<evidence type="ECO:0000313" key="12">
    <source>
        <dbReference type="EMBL" id="EAL42415.2"/>
    </source>
</evidence>
<evidence type="ECO:0000256" key="6">
    <source>
        <dbReference type="ARBA" id="ARBA00023125"/>
    </source>
</evidence>
<dbReference type="GO" id="GO:0003677">
    <property type="term" value="F:DNA binding"/>
    <property type="evidence" value="ECO:0007669"/>
    <property type="project" value="UniProtKB-KW"/>
</dbReference>
<dbReference type="InterPro" id="IPR036236">
    <property type="entry name" value="Znf_C2H2_sf"/>
</dbReference>
<dbReference type="PaxDb" id="7165-AGAP012835-PA"/>
<dbReference type="PROSITE" id="PS50157">
    <property type="entry name" value="ZINC_FINGER_C2H2_2"/>
    <property type="match status" value="1"/>
</dbReference>
<reference evidence="12" key="5">
    <citation type="submission" date="2011-05" db="EMBL/GenBank/DDBJ databases">
        <authorList>
            <consortium name="VectorBase"/>
        </authorList>
    </citation>
    <scope>NUCLEOTIDE SEQUENCE</scope>
    <source>
        <strain evidence="12">PEST</strain>
    </source>
</reference>
<dbReference type="PROSITE" id="PS00028">
    <property type="entry name" value="ZINC_FINGER_C2H2_1"/>
    <property type="match status" value="1"/>
</dbReference>
<keyword evidence="7" id="KW-0539">Nucleus</keyword>
<comment type="similarity">
    <text evidence="8">Belongs to the snail C2H2-type zinc-finger protein family.</text>
</comment>
<feature type="region of interest" description="Disordered" evidence="10">
    <location>
        <begin position="85"/>
        <end position="159"/>
    </location>
</feature>
<dbReference type="InterPro" id="IPR050527">
    <property type="entry name" value="Snail/Krueppel_Znf"/>
</dbReference>
<dbReference type="FunFam" id="3.30.160.60:FF:003760">
    <property type="entry name" value="AGAP012741-PA"/>
    <property type="match status" value="1"/>
</dbReference>
<evidence type="ECO:0000256" key="3">
    <source>
        <dbReference type="ARBA" id="ARBA00022737"/>
    </source>
</evidence>
<reference evidence="12 14" key="4">
    <citation type="journal article" date="2007" name="Genome Biol.">
        <title>Update of the Anopheles gambiae PEST genome assembly.</title>
        <authorList>
            <person name="Sharakhova M.V."/>
            <person name="Hammond M.P."/>
            <person name="Lobo N.F."/>
            <person name="Krzywinski J."/>
            <person name="Unger M.F."/>
            <person name="Hillenmeyer M.E."/>
            <person name="Bruggner R.V."/>
            <person name="Birney E."/>
            <person name="Collins F.H."/>
        </authorList>
    </citation>
    <scope>NUCLEOTIDE SEQUENCE [LARGE SCALE GENOMIC DNA]</scope>
    <source>
        <strain evidence="12 14">PEST</strain>
    </source>
</reference>
<dbReference type="Proteomes" id="UP000007062">
    <property type="component" value="Unassembled WGS sequence"/>
</dbReference>
<dbReference type="VEuPathDB" id="VectorBase:AGAMI1_010420"/>
<dbReference type="InterPro" id="IPR013087">
    <property type="entry name" value="Znf_C2H2_type"/>
</dbReference>
<evidence type="ECO:0000259" key="11">
    <source>
        <dbReference type="PROSITE" id="PS50157"/>
    </source>
</evidence>
<evidence type="ECO:0000256" key="1">
    <source>
        <dbReference type="ARBA" id="ARBA00004123"/>
    </source>
</evidence>
<feature type="compositionally biased region" description="Acidic residues" evidence="10">
    <location>
        <begin position="114"/>
        <end position="123"/>
    </location>
</feature>
<dbReference type="OMA" id="EECSTWP"/>
<dbReference type="Pfam" id="PF00096">
    <property type="entry name" value="zf-C2H2"/>
    <property type="match status" value="2"/>
</dbReference>
<evidence type="ECO:0000256" key="10">
    <source>
        <dbReference type="SAM" id="MobiDB-lite"/>
    </source>
</evidence>
<dbReference type="Gene3D" id="3.30.160.60">
    <property type="entry name" value="Classic Zinc Finger"/>
    <property type="match status" value="1"/>
</dbReference>
<evidence type="ECO:0000256" key="7">
    <source>
        <dbReference type="ARBA" id="ARBA00023242"/>
    </source>
</evidence>
<dbReference type="EnsemblMetazoa" id="AGAP012835-RA">
    <property type="protein sequence ID" value="AGAP012835-PA"/>
    <property type="gene ID" value="AGAP012835"/>
</dbReference>
<dbReference type="EMBL" id="AAAB01001316">
    <property type="protein sequence ID" value="EAL42415.2"/>
    <property type="molecule type" value="Genomic_DNA"/>
</dbReference>
<accession>Q5TYG3</accession>
<evidence type="ECO:0000256" key="5">
    <source>
        <dbReference type="ARBA" id="ARBA00022833"/>
    </source>
</evidence>
<evidence type="ECO:0000256" key="4">
    <source>
        <dbReference type="ARBA" id="ARBA00022771"/>
    </source>
</evidence>
<keyword evidence="4 9" id="KW-0863">Zinc-finger</keyword>
<comment type="subcellular location">
    <subcellularLocation>
        <location evidence="1">Nucleus</location>
    </subcellularLocation>
</comment>
<protein>
    <submittedName>
        <fullName evidence="12">AGAP012835-PA</fullName>
    </submittedName>
</protein>
<reference evidence="12" key="2">
    <citation type="submission" date="2002-03" db="EMBL/GenBank/DDBJ databases">
        <authorList>
            <consortium name="The Anopheles Genome Sequencing Consortium"/>
        </authorList>
    </citation>
    <scope>NUCLEOTIDE SEQUENCE</scope>
    <source>
        <strain evidence="12">PEST</strain>
    </source>
</reference>
<gene>
    <name evidence="12" type="ORF">AgaP_AGAP012835</name>
</gene>